<comment type="caution">
    <text evidence="3">The sequence shown here is derived from an EMBL/GenBank/DDBJ whole genome shotgun (WGS) entry which is preliminary data.</text>
</comment>
<keyword evidence="2" id="KW-0812">Transmembrane</keyword>
<gene>
    <name evidence="3" type="ORF">MSAN_01564200</name>
</gene>
<protein>
    <submittedName>
        <fullName evidence="3">Uncharacterized protein</fullName>
    </submittedName>
</protein>
<keyword evidence="2" id="KW-1133">Transmembrane helix</keyword>
<name>A0A8H7CX21_9AGAR</name>
<keyword evidence="4" id="KW-1185">Reference proteome</keyword>
<dbReference type="OrthoDB" id="2548432at2759"/>
<feature type="transmembrane region" description="Helical" evidence="2">
    <location>
        <begin position="71"/>
        <end position="96"/>
    </location>
</feature>
<feature type="transmembrane region" description="Helical" evidence="2">
    <location>
        <begin position="169"/>
        <end position="194"/>
    </location>
</feature>
<dbReference type="AlphaFoldDB" id="A0A8H7CX21"/>
<evidence type="ECO:0000256" key="2">
    <source>
        <dbReference type="SAM" id="Phobius"/>
    </source>
</evidence>
<sequence>MIQVVTERGLDEIAVQEKCLSLFRVGEPLLVIYLHRVRVDSDVPPRLHGDILIFRVFVVYPPRTMSWPRRLIVFGPLIVFKIIRVANLTVFLVKWIKLVAEIRNPVVAGEAAWSDLPWTKIEWFFRVFDNWYASVLFLLRVHQGRVMNARSSVSASLNKNSYASRLRSLFFIALGNFVFPSVPSLIQLIFLFHHTKFLDAIYVFLNNCYVEIIGVLLATIWVAGGQWSEDHGSISLGGTQISAIRYQREIHIAHPPVTDSSVDQSMAGAEKGVEMSLFKADPRKHNSEDEQIPGHPKDYTSGV</sequence>
<dbReference type="EMBL" id="JACAZH010000013">
    <property type="protein sequence ID" value="KAF7351327.1"/>
    <property type="molecule type" value="Genomic_DNA"/>
</dbReference>
<organism evidence="3 4">
    <name type="scientific">Mycena sanguinolenta</name>
    <dbReference type="NCBI Taxonomy" id="230812"/>
    <lineage>
        <taxon>Eukaryota</taxon>
        <taxon>Fungi</taxon>
        <taxon>Dikarya</taxon>
        <taxon>Basidiomycota</taxon>
        <taxon>Agaricomycotina</taxon>
        <taxon>Agaricomycetes</taxon>
        <taxon>Agaricomycetidae</taxon>
        <taxon>Agaricales</taxon>
        <taxon>Marasmiineae</taxon>
        <taxon>Mycenaceae</taxon>
        <taxon>Mycena</taxon>
    </lineage>
</organism>
<reference evidence="3" key="1">
    <citation type="submission" date="2020-05" db="EMBL/GenBank/DDBJ databases">
        <title>Mycena genomes resolve the evolution of fungal bioluminescence.</title>
        <authorList>
            <person name="Tsai I.J."/>
        </authorList>
    </citation>
    <scope>NUCLEOTIDE SEQUENCE</scope>
    <source>
        <strain evidence="3">160909Yilan</strain>
    </source>
</reference>
<keyword evidence="2" id="KW-0472">Membrane</keyword>
<evidence type="ECO:0000313" key="4">
    <source>
        <dbReference type="Proteomes" id="UP000623467"/>
    </source>
</evidence>
<evidence type="ECO:0000313" key="3">
    <source>
        <dbReference type="EMBL" id="KAF7351327.1"/>
    </source>
</evidence>
<proteinExistence type="predicted"/>
<dbReference type="Proteomes" id="UP000623467">
    <property type="component" value="Unassembled WGS sequence"/>
</dbReference>
<feature type="transmembrane region" description="Helical" evidence="2">
    <location>
        <begin position="200"/>
        <end position="223"/>
    </location>
</feature>
<feature type="region of interest" description="Disordered" evidence="1">
    <location>
        <begin position="278"/>
        <end position="303"/>
    </location>
</feature>
<accession>A0A8H7CX21</accession>
<evidence type="ECO:0000256" key="1">
    <source>
        <dbReference type="SAM" id="MobiDB-lite"/>
    </source>
</evidence>